<keyword evidence="2" id="KW-0813">Transport</keyword>
<evidence type="ECO:0000256" key="2">
    <source>
        <dbReference type="ARBA" id="ARBA00022448"/>
    </source>
</evidence>
<dbReference type="PANTHER" id="PTHR42718">
    <property type="entry name" value="MAJOR FACILITATOR SUPERFAMILY MULTIDRUG TRANSPORTER MFSC"/>
    <property type="match status" value="1"/>
</dbReference>
<dbReference type="InterPro" id="IPR020846">
    <property type="entry name" value="MFS_dom"/>
</dbReference>
<keyword evidence="4 6" id="KW-1133">Transmembrane helix</keyword>
<dbReference type="EMBL" id="AZDY01000037">
    <property type="protein sequence ID" value="KRK82903.1"/>
    <property type="molecule type" value="Genomic_DNA"/>
</dbReference>
<reference evidence="8 9" key="1">
    <citation type="journal article" date="2015" name="Genome Announc.">
        <title>Expanding the biotechnology potential of lactobacilli through comparative genomics of 213 strains and associated genera.</title>
        <authorList>
            <person name="Sun Z."/>
            <person name="Harris H.M."/>
            <person name="McCann A."/>
            <person name="Guo C."/>
            <person name="Argimon S."/>
            <person name="Zhang W."/>
            <person name="Yang X."/>
            <person name="Jeffery I.B."/>
            <person name="Cooney J.C."/>
            <person name="Kagawa T.F."/>
            <person name="Liu W."/>
            <person name="Song Y."/>
            <person name="Salvetti E."/>
            <person name="Wrobel A."/>
            <person name="Rasinkangas P."/>
            <person name="Parkhill J."/>
            <person name="Rea M.C."/>
            <person name="O'Sullivan O."/>
            <person name="Ritari J."/>
            <person name="Douillard F.P."/>
            <person name="Paul Ross R."/>
            <person name="Yang R."/>
            <person name="Briner A.E."/>
            <person name="Felis G.E."/>
            <person name="de Vos W.M."/>
            <person name="Barrangou R."/>
            <person name="Klaenhammer T.R."/>
            <person name="Caufield P.W."/>
            <person name="Cui Y."/>
            <person name="Zhang H."/>
            <person name="O'Toole P.W."/>
        </authorList>
    </citation>
    <scope>NUCLEOTIDE SEQUENCE [LARGE SCALE GENOMIC DNA]</scope>
    <source>
        <strain evidence="8 9">DSM 19674</strain>
    </source>
</reference>
<evidence type="ECO:0000256" key="5">
    <source>
        <dbReference type="ARBA" id="ARBA00023136"/>
    </source>
</evidence>
<keyword evidence="5 6" id="KW-0472">Membrane</keyword>
<feature type="transmembrane region" description="Helical" evidence="6">
    <location>
        <begin position="202"/>
        <end position="222"/>
    </location>
</feature>
<dbReference type="GO" id="GO:0022857">
    <property type="term" value="F:transmembrane transporter activity"/>
    <property type="evidence" value="ECO:0007669"/>
    <property type="project" value="InterPro"/>
</dbReference>
<feature type="transmembrane region" description="Helical" evidence="6">
    <location>
        <begin position="78"/>
        <end position="97"/>
    </location>
</feature>
<dbReference type="Pfam" id="PF07690">
    <property type="entry name" value="MFS_1"/>
    <property type="match status" value="2"/>
</dbReference>
<evidence type="ECO:0000256" key="4">
    <source>
        <dbReference type="ARBA" id="ARBA00022989"/>
    </source>
</evidence>
<protein>
    <submittedName>
        <fullName evidence="8">Drug H(+) antiporter</fullName>
    </submittedName>
</protein>
<dbReference type="CDD" id="cd17321">
    <property type="entry name" value="MFS_MMR_MDR_like"/>
    <property type="match status" value="1"/>
</dbReference>
<dbReference type="Gene3D" id="1.20.1720.10">
    <property type="entry name" value="Multidrug resistance protein D"/>
    <property type="match status" value="1"/>
</dbReference>
<accession>A0A0R1KUQ0</accession>
<dbReference type="PATRIC" id="fig|1423788.3.peg.1762"/>
<dbReference type="RefSeq" id="WP_056952059.1">
    <property type="nucleotide sequence ID" value="NZ_AZDY01000037.1"/>
</dbReference>
<feature type="transmembrane region" description="Helical" evidence="6">
    <location>
        <begin position="136"/>
        <end position="160"/>
    </location>
</feature>
<name>A0A0R1KUQ0_9LACO</name>
<proteinExistence type="predicted"/>
<feature type="transmembrane region" description="Helical" evidence="6">
    <location>
        <begin position="355"/>
        <end position="372"/>
    </location>
</feature>
<dbReference type="Proteomes" id="UP000051515">
    <property type="component" value="Unassembled WGS sequence"/>
</dbReference>
<sequence length="473" mass="51301">MDEQANPRRWMILISVGIFTLMATLDGSIVNIALPVISKNLNIEMNMAEWIVSIYLVTICIFLLMFGKIADSIGKIKVFKIGSVMFIIGSIVCGLSNNLVMLLVGRVVQAIGASMAMATNNGIITETFPLRERGYALGYIGSFVSIGAIAGPGIGGLILGHFHWSYIFWINIPIGLVALILGYINLPKSEKTNPVKFDKTGFAAYFVTLLLFFGAIFIGQSIGFTNPYIIVAFIAAIIFFGIFLMIEKKVANPMIELRIFSNHNFTLGLVAGFFIFVTNFFFNVISPFYLENALGIAASTAGYILMAFPLVQVVVAPISGKISAKVNPIVLTIVGLVVIELAQLGYLVFSLKTEIWFILLCIGLNGLGNGLFQAPNNTMIMSSVETKDLGIAGGLNALSRNLGMIIGVSVSTTVLFLSMSKFYGRSVTTYVEGRPDIFIDGMRVTMSFAVVICLIAIVMSVVRLIKSGRSSNE</sequence>
<dbReference type="OrthoDB" id="102502at2"/>
<feature type="transmembrane region" description="Helical" evidence="6">
    <location>
        <begin position="12"/>
        <end position="38"/>
    </location>
</feature>
<feature type="transmembrane region" description="Helical" evidence="6">
    <location>
        <begin position="402"/>
        <end position="424"/>
    </location>
</feature>
<organism evidence="8 9">
    <name type="scientific">Companilactobacillus bobalius DSM 19674</name>
    <dbReference type="NCBI Taxonomy" id="1423788"/>
    <lineage>
        <taxon>Bacteria</taxon>
        <taxon>Bacillati</taxon>
        <taxon>Bacillota</taxon>
        <taxon>Bacilli</taxon>
        <taxon>Lactobacillales</taxon>
        <taxon>Lactobacillaceae</taxon>
        <taxon>Companilactobacillus</taxon>
        <taxon>Companilactobacillus bobalius</taxon>
    </lineage>
</organism>
<dbReference type="InterPro" id="IPR011701">
    <property type="entry name" value="MFS"/>
</dbReference>
<evidence type="ECO:0000313" key="8">
    <source>
        <dbReference type="EMBL" id="KRK82903.1"/>
    </source>
</evidence>
<feature type="transmembrane region" description="Helical" evidence="6">
    <location>
        <begin position="166"/>
        <end position="186"/>
    </location>
</feature>
<dbReference type="GO" id="GO:0005886">
    <property type="term" value="C:plasma membrane"/>
    <property type="evidence" value="ECO:0007669"/>
    <property type="project" value="UniProtKB-SubCell"/>
</dbReference>
<dbReference type="PRINTS" id="PR01036">
    <property type="entry name" value="TCRTETB"/>
</dbReference>
<gene>
    <name evidence="8" type="ORF">FC78_GL001707</name>
</gene>
<dbReference type="InterPro" id="IPR036259">
    <property type="entry name" value="MFS_trans_sf"/>
</dbReference>
<evidence type="ECO:0000259" key="7">
    <source>
        <dbReference type="PROSITE" id="PS50850"/>
    </source>
</evidence>
<evidence type="ECO:0000256" key="6">
    <source>
        <dbReference type="SAM" id="Phobius"/>
    </source>
</evidence>
<feature type="transmembrane region" description="Helical" evidence="6">
    <location>
        <begin position="444"/>
        <end position="465"/>
    </location>
</feature>
<feature type="transmembrane region" description="Helical" evidence="6">
    <location>
        <begin position="228"/>
        <end position="246"/>
    </location>
</feature>
<keyword evidence="9" id="KW-1185">Reference proteome</keyword>
<feature type="transmembrane region" description="Helical" evidence="6">
    <location>
        <begin position="328"/>
        <end position="349"/>
    </location>
</feature>
<feature type="domain" description="Major facilitator superfamily (MFS) profile" evidence="7">
    <location>
        <begin position="12"/>
        <end position="468"/>
    </location>
</feature>
<feature type="transmembrane region" description="Helical" evidence="6">
    <location>
        <begin position="103"/>
        <end position="124"/>
    </location>
</feature>
<dbReference type="SUPFAM" id="SSF103473">
    <property type="entry name" value="MFS general substrate transporter"/>
    <property type="match status" value="2"/>
</dbReference>
<comment type="subcellular location">
    <subcellularLocation>
        <location evidence="1">Cell membrane</location>
        <topology evidence="1">Multi-pass membrane protein</topology>
    </subcellularLocation>
</comment>
<dbReference type="STRING" id="1423788.FC78_GL001707"/>
<feature type="transmembrane region" description="Helical" evidence="6">
    <location>
        <begin position="296"/>
        <end position="316"/>
    </location>
</feature>
<comment type="caution">
    <text evidence="8">The sequence shown here is derived from an EMBL/GenBank/DDBJ whole genome shotgun (WGS) entry which is preliminary data.</text>
</comment>
<dbReference type="AlphaFoldDB" id="A0A0R1KUQ0"/>
<dbReference type="PROSITE" id="PS50850">
    <property type="entry name" value="MFS"/>
    <property type="match status" value="1"/>
</dbReference>
<evidence type="ECO:0000256" key="1">
    <source>
        <dbReference type="ARBA" id="ARBA00004651"/>
    </source>
</evidence>
<keyword evidence="3 6" id="KW-0812">Transmembrane</keyword>
<dbReference type="Gene3D" id="1.20.1250.20">
    <property type="entry name" value="MFS general substrate transporter like domains"/>
    <property type="match status" value="1"/>
</dbReference>
<feature type="transmembrane region" description="Helical" evidence="6">
    <location>
        <begin position="50"/>
        <end position="66"/>
    </location>
</feature>
<dbReference type="PANTHER" id="PTHR42718:SF9">
    <property type="entry name" value="MAJOR FACILITATOR SUPERFAMILY MULTIDRUG TRANSPORTER MFSC"/>
    <property type="match status" value="1"/>
</dbReference>
<evidence type="ECO:0000256" key="3">
    <source>
        <dbReference type="ARBA" id="ARBA00022692"/>
    </source>
</evidence>
<feature type="transmembrane region" description="Helical" evidence="6">
    <location>
        <begin position="267"/>
        <end position="290"/>
    </location>
</feature>
<evidence type="ECO:0000313" key="9">
    <source>
        <dbReference type="Proteomes" id="UP000051515"/>
    </source>
</evidence>